<evidence type="ECO:0000313" key="1">
    <source>
        <dbReference type="EMBL" id="BAN36743.1"/>
    </source>
</evidence>
<keyword evidence="2" id="KW-1185">Reference proteome</keyword>
<dbReference type="HOGENOM" id="CLU_109321_1_0_4"/>
<dbReference type="InterPro" id="IPR007446">
    <property type="entry name" value="PilP"/>
</dbReference>
<dbReference type="Gene3D" id="2.30.30.830">
    <property type="match status" value="1"/>
</dbReference>
<reference evidence="1 2" key="1">
    <citation type="journal article" date="2012" name="Appl. Environ. Microbiol.">
        <title>Draft genome sequence of a psychrotolerant sulfur-oxidizing bacterium, Sulfuricella denitrificans skB26, and proteomic insights into cold adaptation.</title>
        <authorList>
            <person name="Watanabe T."/>
            <person name="Kojima H."/>
            <person name="Fukui M."/>
        </authorList>
    </citation>
    <scope>NUCLEOTIDE SEQUENCE [LARGE SCALE GENOMIC DNA]</scope>
    <source>
        <strain evidence="2">skB26</strain>
    </source>
</reference>
<organism evidence="1 2">
    <name type="scientific">Sulfuricella denitrificans (strain DSM 22764 / NBRC 105220 / skB26)</name>
    <dbReference type="NCBI Taxonomy" id="1163617"/>
    <lineage>
        <taxon>Bacteria</taxon>
        <taxon>Pseudomonadati</taxon>
        <taxon>Pseudomonadota</taxon>
        <taxon>Betaproteobacteria</taxon>
        <taxon>Nitrosomonadales</taxon>
        <taxon>Sulfuricellaceae</taxon>
        <taxon>Sulfuricella</taxon>
    </lineage>
</organism>
<dbReference type="Pfam" id="PF04351">
    <property type="entry name" value="PilP"/>
    <property type="match status" value="1"/>
</dbReference>
<dbReference type="AlphaFoldDB" id="S6ADV1"/>
<dbReference type="PROSITE" id="PS51257">
    <property type="entry name" value="PROKAR_LIPOPROTEIN"/>
    <property type="match status" value="1"/>
</dbReference>
<accession>S6ADV1</accession>
<evidence type="ECO:0000313" key="2">
    <source>
        <dbReference type="Proteomes" id="UP000015559"/>
    </source>
</evidence>
<sequence length="173" mass="19378">MRPTHLFLIIMPILALSACSGDGLDDLKQFVNESGEGLRGKIEPLPEIKPYESFAYHAFDLPDPFKPRKLQPGQGGGLQPDLKRNKEELEKYPLENLKMVGFLEQNKVRYGLIRTSDGSLHRVKIGEHMGQNFGMITKITDNEIIMTEVVQDSTGNWIEQNTSINLASAPGQK</sequence>
<dbReference type="STRING" id="1163617.SCD_n02944"/>
<proteinExistence type="predicted"/>
<dbReference type="Proteomes" id="UP000015559">
    <property type="component" value="Chromosome"/>
</dbReference>
<dbReference type="KEGG" id="sdr:SCD_n02944"/>
<dbReference type="RefSeq" id="WP_009207295.1">
    <property type="nucleotide sequence ID" value="NC_022357.1"/>
</dbReference>
<dbReference type="PIRSF" id="PIRSF016481">
    <property type="entry name" value="Pilus_assembly_PilP"/>
    <property type="match status" value="1"/>
</dbReference>
<name>S6ADV1_SULDS</name>
<gene>
    <name evidence="1" type="ORF">SCD_n02944</name>
</gene>
<protein>
    <submittedName>
        <fullName evidence="1">Pilus assembly protein PilP</fullName>
    </submittedName>
</protein>
<dbReference type="eggNOG" id="COG3168">
    <property type="taxonomic scope" value="Bacteria"/>
</dbReference>
<dbReference type="EMBL" id="AP013066">
    <property type="protein sequence ID" value="BAN36743.1"/>
    <property type="molecule type" value="Genomic_DNA"/>
</dbReference>